<evidence type="ECO:0000256" key="1">
    <source>
        <dbReference type="SAM" id="MobiDB-lite"/>
    </source>
</evidence>
<organism evidence="3">
    <name type="scientific">marine metagenome</name>
    <dbReference type="NCBI Taxonomy" id="408172"/>
    <lineage>
        <taxon>unclassified sequences</taxon>
        <taxon>metagenomes</taxon>
        <taxon>ecological metagenomes</taxon>
    </lineage>
</organism>
<feature type="domain" description="DUF5681" evidence="2">
    <location>
        <begin position="18"/>
        <end position="88"/>
    </location>
</feature>
<dbReference type="AlphaFoldDB" id="A0A382MLS1"/>
<feature type="compositionally biased region" description="Basic and acidic residues" evidence="1">
    <location>
        <begin position="9"/>
        <end position="20"/>
    </location>
</feature>
<dbReference type="Pfam" id="PF18932">
    <property type="entry name" value="DUF5681"/>
    <property type="match status" value="1"/>
</dbReference>
<evidence type="ECO:0000259" key="2">
    <source>
        <dbReference type="Pfam" id="PF18932"/>
    </source>
</evidence>
<dbReference type="EMBL" id="UINC01094578">
    <property type="protein sequence ID" value="SVC49933.1"/>
    <property type="molecule type" value="Genomic_DNA"/>
</dbReference>
<accession>A0A382MLS1</accession>
<reference evidence="3" key="1">
    <citation type="submission" date="2018-05" db="EMBL/GenBank/DDBJ databases">
        <authorList>
            <person name="Lanie J.A."/>
            <person name="Ng W.-L."/>
            <person name="Kazmierczak K.M."/>
            <person name="Andrzejewski T.M."/>
            <person name="Davidsen T.M."/>
            <person name="Wayne K.J."/>
            <person name="Tettelin H."/>
            <person name="Glass J.I."/>
            <person name="Rusch D."/>
            <person name="Podicherti R."/>
            <person name="Tsui H.-C.T."/>
            <person name="Winkler M.E."/>
        </authorList>
    </citation>
    <scope>NUCLEOTIDE SEQUENCE</scope>
</reference>
<protein>
    <recommendedName>
        <fullName evidence="2">DUF5681 domain-containing protein</fullName>
    </recommendedName>
</protein>
<dbReference type="InterPro" id="IPR043736">
    <property type="entry name" value="DUF5681"/>
</dbReference>
<sequence>MKKKKNTSSKHEVIRDEKGQYLKGHSGNPGGRPKNTLTTILKERMMEDVMINDKWLTTADLIVDQAIQLALEGDMQAIKWIFERVDGRPIPMRLELVTEHKPFRVLEIGFKETLKNIADDEVIVIEKDGTERVEKKMEFDTLIVE</sequence>
<feature type="region of interest" description="Disordered" evidence="1">
    <location>
        <begin position="1"/>
        <end position="34"/>
    </location>
</feature>
<name>A0A382MLS1_9ZZZZ</name>
<evidence type="ECO:0000313" key="3">
    <source>
        <dbReference type="EMBL" id="SVC49933.1"/>
    </source>
</evidence>
<proteinExistence type="predicted"/>
<gene>
    <name evidence="3" type="ORF">METZ01_LOCUS302787</name>
</gene>